<reference evidence="2" key="1">
    <citation type="submission" date="2020-05" db="EMBL/GenBank/DDBJ databases">
        <authorList>
            <person name="Chiriac C."/>
            <person name="Salcher M."/>
            <person name="Ghai R."/>
            <person name="Kavagutti S V."/>
        </authorList>
    </citation>
    <scope>NUCLEOTIDE SEQUENCE</scope>
</reference>
<protein>
    <submittedName>
        <fullName evidence="2">Unannotated protein</fullName>
    </submittedName>
</protein>
<dbReference type="AlphaFoldDB" id="A0A6J7LGB0"/>
<evidence type="ECO:0000256" key="1">
    <source>
        <dbReference type="SAM" id="MobiDB-lite"/>
    </source>
</evidence>
<dbReference type="EMBL" id="CAFBNE010000142">
    <property type="protein sequence ID" value="CAB4967540.1"/>
    <property type="molecule type" value="Genomic_DNA"/>
</dbReference>
<organism evidence="2">
    <name type="scientific">freshwater metagenome</name>
    <dbReference type="NCBI Taxonomy" id="449393"/>
    <lineage>
        <taxon>unclassified sequences</taxon>
        <taxon>metagenomes</taxon>
        <taxon>ecological metagenomes</taxon>
    </lineage>
</organism>
<proteinExistence type="predicted"/>
<gene>
    <name evidence="2" type="ORF">UFOPK3772_02982</name>
</gene>
<accession>A0A6J7LGB0</accession>
<name>A0A6J7LGB0_9ZZZZ</name>
<feature type="region of interest" description="Disordered" evidence="1">
    <location>
        <begin position="133"/>
        <end position="156"/>
    </location>
</feature>
<evidence type="ECO:0000313" key="2">
    <source>
        <dbReference type="EMBL" id="CAB4967540.1"/>
    </source>
</evidence>
<sequence>MGSLVLRSGVEAIRRHNIGMTEQSRGLVQRATTVRGRAGRMPHAFAPVGVVDDHRGHAESAELERPEEQVTSEAIPDRMRRYQGRQCPPERLGQRHRRGDAALHILQIPRLVVGAPGQHSVDRQSRAIAPDVGHGQAHCLGPPKPCPGDEQDEQPVLPERGMLGEPGQFCPGWQEHRVACLPAAASALGARAPYLAGRVQSEASLAHLPCQCCP</sequence>